<evidence type="ECO:0000313" key="5">
    <source>
        <dbReference type="Proteomes" id="UP000230066"/>
    </source>
</evidence>
<keyword evidence="2" id="KW-0067">ATP-binding</keyword>
<evidence type="ECO:0000259" key="3">
    <source>
        <dbReference type="PROSITE" id="PS51206"/>
    </source>
</evidence>
<keyword evidence="5" id="KW-1185">Reference proteome</keyword>
<dbReference type="InterPro" id="IPR014015">
    <property type="entry name" value="Helicase_SF3_DNA-vir"/>
</dbReference>
<dbReference type="Gene3D" id="3.40.50.300">
    <property type="entry name" value="P-loop containing nucleotide triphosphate hydrolases"/>
    <property type="match status" value="1"/>
</dbReference>
<feature type="domain" description="SF3 helicase" evidence="3">
    <location>
        <begin position="56"/>
        <end position="249"/>
    </location>
</feature>
<organism evidence="4 5">
    <name type="scientific">Fasciola hepatica</name>
    <name type="common">Liver fluke</name>
    <dbReference type="NCBI Taxonomy" id="6192"/>
    <lineage>
        <taxon>Eukaryota</taxon>
        <taxon>Metazoa</taxon>
        <taxon>Spiralia</taxon>
        <taxon>Lophotrochozoa</taxon>
        <taxon>Platyhelminthes</taxon>
        <taxon>Trematoda</taxon>
        <taxon>Digenea</taxon>
        <taxon>Plagiorchiida</taxon>
        <taxon>Echinostomata</taxon>
        <taxon>Echinostomatoidea</taxon>
        <taxon>Fasciolidae</taxon>
        <taxon>Fasciola</taxon>
    </lineage>
</organism>
<sequence length="255" mass="29981">MIIHLVEHRDARSLKDLKQKLTMQERMDIYTEFGIQWTETAKKTIEAYTEQLVRLQKQQPFLQYIQSNHHQKECEHPTTEQLNQGSIWLDQLLYENNINNTQIKHDIISIIDKHNTRINAFVLQGPPTTGKSLLLRLITRNYHYDTIHCMERNFQFQNLADKTIALVEEPRITPTQVDNFKKLLEGDGTLDVQVKHSGDVRLPRIPIFISTNHDLGKYVDNIDRMALYERCIVYNFEKRIGTDIPKPPHRPCACH</sequence>
<accession>A0A4E0RG95</accession>
<dbReference type="SUPFAM" id="SSF52540">
    <property type="entry name" value="P-loop containing nucleoside triphosphate hydrolases"/>
    <property type="match status" value="1"/>
</dbReference>
<dbReference type="EMBL" id="JXXN02004965">
    <property type="protein sequence ID" value="THD20207.1"/>
    <property type="molecule type" value="Genomic_DNA"/>
</dbReference>
<dbReference type="GO" id="GO:0019079">
    <property type="term" value="P:viral genome replication"/>
    <property type="evidence" value="ECO:0007669"/>
    <property type="project" value="InterPro"/>
</dbReference>
<dbReference type="InterPro" id="IPR001257">
    <property type="entry name" value="Parvovirus_NS1_helicase"/>
</dbReference>
<dbReference type="PROSITE" id="PS51206">
    <property type="entry name" value="SF3_HELICASE_1"/>
    <property type="match status" value="1"/>
</dbReference>
<name>A0A4E0RG95_FASHE</name>
<evidence type="ECO:0000313" key="4">
    <source>
        <dbReference type="EMBL" id="THD20207.1"/>
    </source>
</evidence>
<dbReference type="AlphaFoldDB" id="A0A4E0RG95"/>
<dbReference type="Pfam" id="PF01057">
    <property type="entry name" value="Parvo_NS1"/>
    <property type="match status" value="1"/>
</dbReference>
<proteinExistence type="predicted"/>
<dbReference type="InterPro" id="IPR027417">
    <property type="entry name" value="P-loop_NTPase"/>
</dbReference>
<gene>
    <name evidence="4" type="ORF">D915_008607</name>
</gene>
<comment type="caution">
    <text evidence="4">The sequence shown here is derived from an EMBL/GenBank/DDBJ whole genome shotgun (WGS) entry which is preliminary data.</text>
</comment>
<dbReference type="GO" id="GO:0005524">
    <property type="term" value="F:ATP binding"/>
    <property type="evidence" value="ECO:0007669"/>
    <property type="project" value="UniProtKB-KW"/>
</dbReference>
<keyword evidence="1" id="KW-0547">Nucleotide-binding</keyword>
<dbReference type="Proteomes" id="UP000230066">
    <property type="component" value="Unassembled WGS sequence"/>
</dbReference>
<evidence type="ECO:0000256" key="2">
    <source>
        <dbReference type="ARBA" id="ARBA00022840"/>
    </source>
</evidence>
<reference evidence="4" key="1">
    <citation type="submission" date="2019-03" db="EMBL/GenBank/DDBJ databases">
        <title>Improved annotation for the trematode Fasciola hepatica.</title>
        <authorList>
            <person name="Choi Y.-J."/>
            <person name="Martin J."/>
            <person name="Mitreva M."/>
        </authorList>
    </citation>
    <scope>NUCLEOTIDE SEQUENCE [LARGE SCALE GENOMIC DNA]</scope>
</reference>
<protein>
    <submittedName>
        <fullName evidence="4">Non-capsid protein NS-1</fullName>
    </submittedName>
</protein>
<evidence type="ECO:0000256" key="1">
    <source>
        <dbReference type="ARBA" id="ARBA00022741"/>
    </source>
</evidence>